<evidence type="ECO:0000313" key="1">
    <source>
        <dbReference type="EMBL" id="QHT82962.1"/>
    </source>
</evidence>
<accession>A0A6C0HQK9</accession>
<dbReference type="AlphaFoldDB" id="A0A6C0HQK9"/>
<name>A0A6C0HQK9_9ZZZZ</name>
<organism evidence="1">
    <name type="scientific">viral metagenome</name>
    <dbReference type="NCBI Taxonomy" id="1070528"/>
    <lineage>
        <taxon>unclassified sequences</taxon>
        <taxon>metagenomes</taxon>
        <taxon>organismal metagenomes</taxon>
    </lineage>
</organism>
<protein>
    <submittedName>
        <fullName evidence="1">Uncharacterized protein</fullName>
    </submittedName>
</protein>
<dbReference type="EMBL" id="MN740005">
    <property type="protein sequence ID" value="QHT82962.1"/>
    <property type="molecule type" value="Genomic_DNA"/>
</dbReference>
<reference evidence="1" key="1">
    <citation type="journal article" date="2020" name="Nature">
        <title>Giant virus diversity and host interactions through global metagenomics.</title>
        <authorList>
            <person name="Schulz F."/>
            <person name="Roux S."/>
            <person name="Paez-Espino D."/>
            <person name="Jungbluth S."/>
            <person name="Walsh D.A."/>
            <person name="Denef V.J."/>
            <person name="McMahon K.D."/>
            <person name="Konstantinidis K.T."/>
            <person name="Eloe-Fadrosh E.A."/>
            <person name="Kyrpides N.C."/>
            <person name="Woyke T."/>
        </authorList>
    </citation>
    <scope>NUCLEOTIDE SEQUENCE</scope>
    <source>
        <strain evidence="1">GVMAG-M-3300023184-165</strain>
    </source>
</reference>
<sequence>MTLTKKINYKNHKTRRYQGGMTQALRGIGGQAVPPPVAQGRIVTFSGTQIPNPILKQPGPVPPSIVQTDVGQRLVGFIERVKRTLKNKGRAATEDEIRMGRNAINMTEKILDYPESSNLENYILLTEFFENSAISPLVLALQQTLQQKTGRLDRTLLYDVAQNFQNPTVPNEDGKIGPRRFLSLMVLSSRMCLKYSLRSNPECELFLRLNELFQGGNGANFNSSSIAGIIDNFIKTNAVVTSDYVKRLVNGERMYEIYRGNYFQADREISKLLITARLDKWLKIVPTKDFVVDVPVSYLFNKYTNKEKANLNKDSAICETVAEFTDKIGTPSTMYPLLPPSAFNIEQNENIDFDKINEYLYKISPPAVKKKADKAHKKSLKKKNKLMGH</sequence>
<proteinExistence type="predicted"/>